<organism evidence="2 3">
    <name type="scientific">Chondromyces crocatus</name>
    <dbReference type="NCBI Taxonomy" id="52"/>
    <lineage>
        <taxon>Bacteria</taxon>
        <taxon>Pseudomonadati</taxon>
        <taxon>Myxococcota</taxon>
        <taxon>Polyangia</taxon>
        <taxon>Polyangiales</taxon>
        <taxon>Polyangiaceae</taxon>
        <taxon>Chondromyces</taxon>
    </lineage>
</organism>
<dbReference type="OrthoDB" id="5524982at2"/>
<dbReference type="AlphaFoldDB" id="A0A0K1E5L3"/>
<proteinExistence type="predicted"/>
<accession>A0A0K1E5L3</accession>
<protein>
    <submittedName>
        <fullName evidence="2">Uncharacterized protein</fullName>
    </submittedName>
</protein>
<name>A0A0K1E5L3_CHOCO</name>
<evidence type="ECO:0000313" key="3">
    <source>
        <dbReference type="Proteomes" id="UP000067626"/>
    </source>
</evidence>
<dbReference type="Proteomes" id="UP000067626">
    <property type="component" value="Chromosome"/>
</dbReference>
<gene>
    <name evidence="2" type="ORF">CMC5_000940</name>
</gene>
<feature type="region of interest" description="Disordered" evidence="1">
    <location>
        <begin position="234"/>
        <end position="273"/>
    </location>
</feature>
<feature type="compositionally biased region" description="Basic residues" evidence="1">
    <location>
        <begin position="36"/>
        <end position="46"/>
    </location>
</feature>
<evidence type="ECO:0000256" key="1">
    <source>
        <dbReference type="SAM" id="MobiDB-lite"/>
    </source>
</evidence>
<evidence type="ECO:0000313" key="2">
    <source>
        <dbReference type="EMBL" id="AKT35982.1"/>
    </source>
</evidence>
<dbReference type="EMBL" id="CP012159">
    <property type="protein sequence ID" value="AKT35982.1"/>
    <property type="molecule type" value="Genomic_DNA"/>
</dbReference>
<feature type="region of interest" description="Disordered" evidence="1">
    <location>
        <begin position="36"/>
        <end position="86"/>
    </location>
</feature>
<sequence>MSRPKTPPNPKPAARVADLLAASDPASVELREEHARKHFERTRNKPARPSARVAALVEKGTRGEKSPSPSARAVRTADAKPHEHEGPTRSLVLNAFVHQLGSERLISIDAVVLHEEDLAPKLFELSRRYMARLLMLIGHADTALAVAPMLRPVVNAEGARLHIRQAAKEPGALGAIARDYVAYRERHGNPAKDDRHASCVMAAFAGKLLTYAEARLGEHVRDEVRESLEALLESERVAAARKRRPPPRARPDENLPEPVPSRQQSSSSKGRPR</sequence>
<feature type="compositionally biased region" description="Basic and acidic residues" evidence="1">
    <location>
        <begin position="75"/>
        <end position="86"/>
    </location>
</feature>
<dbReference type="STRING" id="52.CMC5_000940"/>
<feature type="compositionally biased region" description="Polar residues" evidence="1">
    <location>
        <begin position="261"/>
        <end position="273"/>
    </location>
</feature>
<keyword evidence="3" id="KW-1185">Reference proteome</keyword>
<dbReference type="KEGG" id="ccro:CMC5_000940"/>
<dbReference type="RefSeq" id="WP_050428561.1">
    <property type="nucleotide sequence ID" value="NZ_CP012159.1"/>
</dbReference>
<reference evidence="2 3" key="1">
    <citation type="submission" date="2015-07" db="EMBL/GenBank/DDBJ databases">
        <title>Genome analysis of myxobacterium Chondromyces crocatus Cm c5 reveals a high potential for natural compound synthesis and the genetic basis for the loss of fruiting body formation.</title>
        <authorList>
            <person name="Zaburannyi N."/>
            <person name="Bunk B."/>
            <person name="Maier J."/>
            <person name="Overmann J."/>
            <person name="Mueller R."/>
        </authorList>
    </citation>
    <scope>NUCLEOTIDE SEQUENCE [LARGE SCALE GENOMIC DNA]</scope>
    <source>
        <strain evidence="2 3">Cm c5</strain>
    </source>
</reference>